<dbReference type="WBParaSite" id="maker-uti_cns_0008277-snap-gene-0.3-mRNA-1">
    <property type="protein sequence ID" value="maker-uti_cns_0008277-snap-gene-0.3-mRNA-1"/>
    <property type="gene ID" value="maker-uti_cns_0008277-snap-gene-0.3"/>
</dbReference>
<feature type="domain" description="Fibrinogen C-terminal" evidence="1">
    <location>
        <begin position="25"/>
        <end position="247"/>
    </location>
</feature>
<proteinExistence type="predicted"/>
<dbReference type="Pfam" id="PF00147">
    <property type="entry name" value="Fibrinogen_C"/>
    <property type="match status" value="1"/>
</dbReference>
<accession>A0A1I8HWQ9</accession>
<organism evidence="2 3">
    <name type="scientific">Macrostomum lignano</name>
    <dbReference type="NCBI Taxonomy" id="282301"/>
    <lineage>
        <taxon>Eukaryota</taxon>
        <taxon>Metazoa</taxon>
        <taxon>Spiralia</taxon>
        <taxon>Lophotrochozoa</taxon>
        <taxon>Platyhelminthes</taxon>
        <taxon>Rhabditophora</taxon>
        <taxon>Macrostomorpha</taxon>
        <taxon>Macrostomida</taxon>
        <taxon>Macrostomidae</taxon>
        <taxon>Macrostomum</taxon>
    </lineage>
</organism>
<dbReference type="GO" id="GO:0005615">
    <property type="term" value="C:extracellular space"/>
    <property type="evidence" value="ECO:0007669"/>
    <property type="project" value="TreeGrafter"/>
</dbReference>
<dbReference type="SMART" id="SM00186">
    <property type="entry name" value="FBG"/>
    <property type="match status" value="1"/>
</dbReference>
<evidence type="ECO:0000259" key="1">
    <source>
        <dbReference type="PROSITE" id="PS51406"/>
    </source>
</evidence>
<dbReference type="SUPFAM" id="SSF56496">
    <property type="entry name" value="Fibrinogen C-terminal domain-like"/>
    <property type="match status" value="1"/>
</dbReference>
<name>A0A1I8HWQ9_9PLAT</name>
<dbReference type="InterPro" id="IPR002181">
    <property type="entry name" value="Fibrinogen_a/b/g_C_dom"/>
</dbReference>
<dbReference type="Gene3D" id="3.90.215.10">
    <property type="entry name" value="Gamma Fibrinogen, chain A, domain 1"/>
    <property type="match status" value="1"/>
</dbReference>
<protein>
    <submittedName>
        <fullName evidence="3">Fibrinogen C-terminal domain-containing protein</fullName>
    </submittedName>
</protein>
<dbReference type="InterPro" id="IPR014716">
    <property type="entry name" value="Fibrinogen_a/b/g_C_1"/>
</dbReference>
<dbReference type="Proteomes" id="UP000095280">
    <property type="component" value="Unplaced"/>
</dbReference>
<dbReference type="InterPro" id="IPR036056">
    <property type="entry name" value="Fibrinogen-like_C"/>
</dbReference>
<dbReference type="PANTHER" id="PTHR19143:SF462">
    <property type="entry name" value="APPLE DOMAIN-CONTAINING PROTEIN"/>
    <property type="match status" value="1"/>
</dbReference>
<dbReference type="AlphaFoldDB" id="A0A1I8HWQ9"/>
<dbReference type="InterPro" id="IPR050373">
    <property type="entry name" value="Fibrinogen_C-term_domain"/>
</dbReference>
<reference evidence="3" key="1">
    <citation type="submission" date="2016-11" db="UniProtKB">
        <authorList>
            <consortium name="WormBaseParasite"/>
        </authorList>
    </citation>
    <scope>IDENTIFICATION</scope>
</reference>
<dbReference type="PANTHER" id="PTHR19143">
    <property type="entry name" value="FIBRINOGEN/TENASCIN/ANGIOPOEITIN"/>
    <property type="match status" value="1"/>
</dbReference>
<dbReference type="PROSITE" id="PS51406">
    <property type="entry name" value="FIBRINOGEN_C_2"/>
    <property type="match status" value="1"/>
</dbReference>
<evidence type="ECO:0000313" key="2">
    <source>
        <dbReference type="Proteomes" id="UP000095280"/>
    </source>
</evidence>
<evidence type="ECO:0000313" key="3">
    <source>
        <dbReference type="WBParaSite" id="maker-uti_cns_0008277-snap-gene-0.3-mRNA-1"/>
    </source>
</evidence>
<sequence>MSVSPARSDIECAGICASKLGCRHFRFAVESLSCALYDAGSGGAGGTSEVAAFEADATNCPYMATLGDRSFCTFQERNSASVSFERTWTEYEAGFGDGSNFWIGLQRIHELTASTPRTLRIRFLLYNNSEYFNEYSSFTVGNSTTKYQMNYAAFLPNQSNLASDCLAVHNGMKFSTKDQDNDAAQADFCAVAYGNAGFWFNYCLTCNPNGWYAPSGDVYSPKYAYWKCVENNYTAVRSISMMLELSCMRAAKAAMSIRGRACAMSTGEANTLAPARQLRLTARRAFCSRSCVLFEVGWLSQHQAVVDVAGPQAVDEVQQAVAVAQAGVQKRAQPRLLATALQLLVRPLDNRVLVNQPLGILDSTVPPGDCGRVVREHQLPQQRKSRHLVTVQEALATDAHQAEAQLPAQLHSVVAVLQPLKVGSGPAKCLAHARPLDQARPDLVQQLQVRQPGARVRVQAVDPGLHPGRVHPVRVGSLLANQLWRLFSGLLSPGLAAIRQLGQAGPPFEQVGHEHDVQVGISADNVLRLKKFASFNEIRVLQNQLRSQKEVTLSDNSL</sequence>
<keyword evidence="2" id="KW-1185">Reference proteome</keyword>